<keyword evidence="1" id="KW-0732">Signal</keyword>
<dbReference type="Pfam" id="PF04069">
    <property type="entry name" value="OpuAC"/>
    <property type="match status" value="2"/>
</dbReference>
<evidence type="ECO:0000313" key="4">
    <source>
        <dbReference type="Proteomes" id="UP001597479"/>
    </source>
</evidence>
<dbReference type="EMBL" id="JBHUOG010000002">
    <property type="protein sequence ID" value="MFD2796687.1"/>
    <property type="molecule type" value="Genomic_DNA"/>
</dbReference>
<feature type="domain" description="ABC-type glycine betaine transport system substrate-binding" evidence="2">
    <location>
        <begin position="143"/>
        <end position="338"/>
    </location>
</feature>
<dbReference type="RefSeq" id="WP_377188712.1">
    <property type="nucleotide sequence ID" value="NZ_JBHUOG010000002.1"/>
</dbReference>
<feature type="chain" id="PRO_5045930531" evidence="1">
    <location>
        <begin position="28"/>
        <end position="343"/>
    </location>
</feature>
<sequence length="343" mass="34848">MKFPRTHVSLPRALGAAAAVVSLSLLTACGEPGSAGGGGGGTATSGESVAACEAVPGDELVVLEDDKQLQTVDNIIPAVNAAAVEGDDTLIPLLDTVSAALDTDTLIGLNKAVDVERRTSKEVAEEFVADAGLDEPEQSGSGKIVIGAADFAESATLGTIYATVLNSAGYEAEVTTIGNREAYLPALEKGDQVQVIPEYVGTLTEFINKDVNGAEAAAVASSDLDATVEALTGLGEEIGLVFGEPSPAQDQNAFAVTKAFADEHGVATLSELAEACGGLVLGGPPECTERPFCQPGLEETYGLEFAEFRSLDAGGPLTKSALQQGEATLGLVFSSDGSLTPSE</sequence>
<dbReference type="SUPFAM" id="SSF53850">
    <property type="entry name" value="Periplasmic binding protein-like II"/>
    <property type="match status" value="2"/>
</dbReference>
<dbReference type="Proteomes" id="UP001597479">
    <property type="component" value="Unassembled WGS sequence"/>
</dbReference>
<name>A0ABW5W0J0_9MICO</name>
<organism evidence="3 4">
    <name type="scientific">Promicromonospora vindobonensis</name>
    <dbReference type="NCBI Taxonomy" id="195748"/>
    <lineage>
        <taxon>Bacteria</taxon>
        <taxon>Bacillati</taxon>
        <taxon>Actinomycetota</taxon>
        <taxon>Actinomycetes</taxon>
        <taxon>Micrococcales</taxon>
        <taxon>Promicromonosporaceae</taxon>
        <taxon>Promicromonospora</taxon>
    </lineage>
</organism>
<dbReference type="PROSITE" id="PS51257">
    <property type="entry name" value="PROKAR_LIPOPROTEIN"/>
    <property type="match status" value="1"/>
</dbReference>
<keyword evidence="4" id="KW-1185">Reference proteome</keyword>
<reference evidence="4" key="1">
    <citation type="journal article" date="2019" name="Int. J. Syst. Evol. Microbiol.">
        <title>The Global Catalogue of Microorganisms (GCM) 10K type strain sequencing project: providing services to taxonomists for standard genome sequencing and annotation.</title>
        <authorList>
            <consortium name="The Broad Institute Genomics Platform"/>
            <consortium name="The Broad Institute Genome Sequencing Center for Infectious Disease"/>
            <person name="Wu L."/>
            <person name="Ma J."/>
        </authorList>
    </citation>
    <scope>NUCLEOTIDE SEQUENCE [LARGE SCALE GENOMIC DNA]</scope>
    <source>
        <strain evidence="4">CCM 7044</strain>
    </source>
</reference>
<evidence type="ECO:0000256" key="1">
    <source>
        <dbReference type="SAM" id="SignalP"/>
    </source>
</evidence>
<feature type="signal peptide" evidence="1">
    <location>
        <begin position="1"/>
        <end position="27"/>
    </location>
</feature>
<proteinExistence type="predicted"/>
<gene>
    <name evidence="3" type="ORF">ACFS27_24215</name>
</gene>
<feature type="domain" description="ABC-type glycine betaine transport system substrate-binding" evidence="2">
    <location>
        <begin position="59"/>
        <end position="129"/>
    </location>
</feature>
<dbReference type="Gene3D" id="3.40.190.10">
    <property type="entry name" value="Periplasmic binding protein-like II"/>
    <property type="match status" value="2"/>
</dbReference>
<evidence type="ECO:0000259" key="2">
    <source>
        <dbReference type="Pfam" id="PF04069"/>
    </source>
</evidence>
<dbReference type="InterPro" id="IPR007210">
    <property type="entry name" value="ABC_Gly_betaine_transp_sub-bd"/>
</dbReference>
<comment type="caution">
    <text evidence="3">The sequence shown here is derived from an EMBL/GenBank/DDBJ whole genome shotgun (WGS) entry which is preliminary data.</text>
</comment>
<protein>
    <submittedName>
        <fullName evidence="3">Glycine betaine ABC transporter substrate-binding protein</fullName>
    </submittedName>
</protein>
<evidence type="ECO:0000313" key="3">
    <source>
        <dbReference type="EMBL" id="MFD2796687.1"/>
    </source>
</evidence>
<accession>A0ABW5W0J0</accession>